<accession>Q8BFY1</accession>
<reference evidence="1" key="2">
    <citation type="journal article" date="2000" name="Genome Res.">
        <title>Normalization and subtraction of cap-trapper-selected cDNAs to prepare full-length cDNA libraries for rapid discovery of new genes.</title>
        <authorList>
            <person name="Carninci P."/>
            <person name="Shibata Y."/>
            <person name="Hayatsu N."/>
            <person name="Sugahara Y."/>
            <person name="Shibata K."/>
            <person name="Itoh M."/>
            <person name="Konno H."/>
            <person name="Okazaki Y."/>
            <person name="Muramatsu M."/>
            <person name="Hayashizaki Y."/>
        </authorList>
    </citation>
    <scope>NUCLEOTIDE SEQUENCE</scope>
    <source>
        <strain evidence="1">C57BL/6J</strain>
        <strain evidence="2">NOD</strain>
        <tissue evidence="1">Retina</tissue>
        <tissue evidence="2">Thymus</tissue>
    </source>
</reference>
<evidence type="ECO:0000313" key="3">
    <source>
        <dbReference type="MGI" id="MGI:1924480"/>
    </source>
</evidence>
<dbReference type="AGR" id="MGI:1924480"/>
<reference evidence="1" key="6">
    <citation type="submission" date="2002-04" db="EMBL/GenBank/DDBJ databases">
        <authorList>
            <person name="Adachi J."/>
            <person name="Aizawa K."/>
            <person name="Akimura T."/>
            <person name="Arakawa T."/>
            <person name="Bono H."/>
            <person name="Carninci P."/>
            <person name="Fukuda S."/>
            <person name="Furuno M."/>
            <person name="Hanagaki T."/>
            <person name="Hara A."/>
            <person name="Hashizume W."/>
            <person name="Hayashida K."/>
            <person name="Hayatsu N."/>
            <person name="Hiramoto K."/>
            <person name="Hiraoka T."/>
            <person name="Hirozane T."/>
            <person name="Hori F."/>
            <person name="Imotani K."/>
            <person name="Ishii Y."/>
            <person name="Itoh M."/>
            <person name="Kagawa I."/>
            <person name="Kasukawa T."/>
            <person name="Katoh H."/>
            <person name="Kawai J."/>
            <person name="Kojima Y."/>
            <person name="Kondo S."/>
            <person name="Konno H."/>
            <person name="Kouda M."/>
            <person name="Koya S."/>
            <person name="Kurihara C."/>
            <person name="Matsuyama T."/>
            <person name="Miyazaki A."/>
            <person name="Murata M."/>
            <person name="Nakamura M."/>
            <person name="Nishi K."/>
            <person name="Nomura K."/>
            <person name="Numazaki R."/>
            <person name="Ohno M."/>
            <person name="Ohsato N."/>
            <person name="Okazaki Y."/>
            <person name="Saito R."/>
            <person name="Saitoh H."/>
            <person name="Sakai C."/>
            <person name="Sakai K."/>
            <person name="Sakazume N."/>
            <person name="Sano H."/>
            <person name="Sasaki D."/>
            <person name="Shibata K."/>
            <person name="Shinagawa A."/>
            <person name="Shiraki T."/>
            <person name="Sogabe Y."/>
            <person name="Tagami M."/>
            <person name="Tagawa A."/>
            <person name="Takahashi F."/>
            <person name="Takaku-Akahira S."/>
            <person name="Takeda Y."/>
            <person name="Tanaka T."/>
            <person name="Tomaru A."/>
            <person name="Toya T."/>
            <person name="Yasunishi A."/>
            <person name="Muramatsu M."/>
            <person name="Hayashizaki Y."/>
        </authorList>
    </citation>
    <scope>NUCLEOTIDE SEQUENCE</scope>
    <source>
        <strain evidence="1">C57BL/6J</strain>
        <strain evidence="2">NOD</strain>
        <tissue evidence="1">Retina</tissue>
        <tissue evidence="2">Thymus</tissue>
    </source>
</reference>
<gene>
    <name evidence="3" type="primary">A930002I21Rik</name>
</gene>
<reference evidence="1" key="1">
    <citation type="journal article" date="1999" name="Methods Enzymol.">
        <title>High-efficiency full-length cDNA cloning.</title>
        <authorList>
            <person name="Carninci P."/>
            <person name="Hayashizaki Y."/>
        </authorList>
    </citation>
    <scope>NUCLEOTIDE SEQUENCE</scope>
    <source>
        <strain evidence="1">C57BL/6J</strain>
        <strain evidence="2">NOD</strain>
        <tissue evidence="1">Retina</tissue>
        <tissue evidence="2">Thymus</tissue>
    </source>
</reference>
<protein>
    <submittedName>
        <fullName evidence="1">Uncharacterized protein</fullName>
    </submittedName>
</protein>
<sequence>MREPSPEQPSLRQKHMLTLCSQSWIGSTFEVQRNRGHRRQLGLGSKTPPRTPLEAAAVNLEDCYFLQKPTLTSPVSNRLLMSVGAALYSQRYSPVSDTHPQSIKAAAAATIMKLTVDSFHF</sequence>
<reference evidence="1" key="3">
    <citation type="journal article" date="2000" name="Genome Res.">
        <title>RIKEN integrated sequence analysis (RISA) system--384-format sequencing pipeline with 384 multicapillary sequencer.</title>
        <authorList>
            <person name="Shibata K."/>
            <person name="Itoh M."/>
            <person name="Aizawa K."/>
            <person name="Nagaoka S."/>
            <person name="Sasaki N."/>
            <person name="Carninci P."/>
            <person name="Konno H."/>
            <person name="Akiyama J."/>
            <person name="Nishi K."/>
            <person name="Kitsunai T."/>
            <person name="Tashiro H."/>
            <person name="Itoh M."/>
            <person name="Sumi N."/>
            <person name="Ishii Y."/>
            <person name="Nakamura S."/>
            <person name="Hazama M."/>
            <person name="Nishine T."/>
            <person name="Harada A."/>
            <person name="Yamamoto R."/>
            <person name="Matsumoto H."/>
            <person name="Sakaguchi S."/>
            <person name="Ikegami T."/>
            <person name="Kashiwagi K."/>
            <person name="Fujiwake S."/>
            <person name="Inoue K."/>
            <person name="Togawa Y."/>
            <person name="Izawa M."/>
            <person name="Ohara E."/>
            <person name="Watahiki M."/>
            <person name="Yoneda Y."/>
            <person name="Ishikawa T."/>
            <person name="Ozawa K."/>
            <person name="Tanaka T."/>
            <person name="Matsuura S."/>
            <person name="Kawai J."/>
            <person name="Okazaki Y."/>
            <person name="Muramatsu M."/>
            <person name="Inoue Y."/>
            <person name="Kira A."/>
            <person name="Hayashizaki Y."/>
        </authorList>
    </citation>
    <scope>NUCLEOTIDE SEQUENCE</scope>
    <source>
        <strain evidence="1">C57BL/6J</strain>
        <strain evidence="2">NOD</strain>
        <tissue evidence="1">Retina</tissue>
        <tissue evidence="2">Thymus</tissue>
    </source>
</reference>
<proteinExistence type="evidence at transcript level"/>
<evidence type="ECO:0000313" key="1">
    <source>
        <dbReference type="EMBL" id="BAC37983.1"/>
    </source>
</evidence>
<reference evidence="1" key="8">
    <citation type="journal article" date="2005" name="Science">
        <title>Antisense Transcription in the Mammalian Transcriptome.</title>
        <authorList>
            <consortium name="RIKEN Genome Exploration Research Group and Genome Science Group (Genome Network Project Core Group) and the FANTOM Consortium"/>
        </authorList>
    </citation>
    <scope>NUCLEOTIDE SEQUENCE</scope>
    <source>
        <strain evidence="1">C57BL/6J</strain>
        <strain evidence="2">NOD</strain>
        <tissue evidence="1">Retina</tissue>
        <tissue evidence="2">Thymus</tissue>
    </source>
</reference>
<evidence type="ECO:0000313" key="2">
    <source>
        <dbReference type="EMBL" id="BAC40588.1"/>
    </source>
</evidence>
<reference evidence="1" key="5">
    <citation type="journal article" date="2002" name="Nature">
        <title>Analysis of the mouse transcriptome based on functional annotation of 60,770 full-length cDNAs.</title>
        <authorList>
            <consortium name="The FANTOM Consortium and the RIKEN Genome Exploration Research Group Phase I and II Team"/>
        </authorList>
    </citation>
    <scope>NUCLEOTIDE SEQUENCE</scope>
    <source>
        <strain evidence="1">C57BL/6J</strain>
        <strain evidence="2">NOD</strain>
        <tissue evidence="1">Retina</tissue>
        <tissue evidence="2">Thymus</tissue>
    </source>
</reference>
<dbReference type="MGI" id="MGI:1924480">
    <property type="gene designation" value="A930002I21Rik"/>
</dbReference>
<dbReference type="EMBL" id="AK088812">
    <property type="protein sequence ID" value="BAC40588.1"/>
    <property type="molecule type" value="mRNA"/>
</dbReference>
<name>Q8BFY1_MOUSE</name>
<reference evidence="1" key="7">
    <citation type="journal article" date="2005" name="Science">
        <title>The Transcriptional Landscape of the Mammalian Genome.</title>
        <authorList>
            <consortium name="The FANTOM Consortium"/>
            <consortium name="Riken Genome Exploration Research Group and Genome Science Group (Genome Network Project Core Group)"/>
        </authorList>
    </citation>
    <scope>NUCLEOTIDE SEQUENCE</scope>
    <source>
        <strain evidence="1">C57BL/6J</strain>
        <strain evidence="2">NOD</strain>
        <tissue evidence="1">Retina</tissue>
        <tissue evidence="2">Thymus</tissue>
    </source>
</reference>
<reference evidence="1" key="4">
    <citation type="journal article" date="2001" name="Nature">
        <title>Functional annotation of a full-length mouse cDNA collection.</title>
        <authorList>
            <consortium name="The RIKEN Genome Exploration Research Group Phase II Team and the FANTOM Consortium"/>
        </authorList>
    </citation>
    <scope>NUCLEOTIDE SEQUENCE</scope>
    <source>
        <strain evidence="1">C57BL/6J</strain>
        <strain evidence="2">NOD</strain>
        <tissue evidence="1">Retina</tissue>
        <tissue evidence="2">Thymus</tissue>
    </source>
</reference>
<dbReference type="EMBL" id="AK080695">
    <property type="protein sequence ID" value="BAC37983.1"/>
    <property type="molecule type" value="mRNA"/>
</dbReference>
<organism evidence="1">
    <name type="scientific">Mus musculus</name>
    <name type="common">Mouse</name>
    <dbReference type="NCBI Taxonomy" id="10090"/>
    <lineage>
        <taxon>Eukaryota</taxon>
        <taxon>Metazoa</taxon>
        <taxon>Chordata</taxon>
        <taxon>Craniata</taxon>
        <taxon>Vertebrata</taxon>
        <taxon>Euteleostomi</taxon>
        <taxon>Mammalia</taxon>
        <taxon>Eutheria</taxon>
        <taxon>Euarchontoglires</taxon>
        <taxon>Glires</taxon>
        <taxon>Rodentia</taxon>
        <taxon>Myomorpha</taxon>
        <taxon>Muroidea</taxon>
        <taxon>Muridae</taxon>
        <taxon>Murinae</taxon>
        <taxon>Mus</taxon>
        <taxon>Mus</taxon>
    </lineage>
</organism>
<dbReference type="AlphaFoldDB" id="Q8BFY1"/>